<evidence type="ECO:0000256" key="5">
    <source>
        <dbReference type="ARBA" id="ARBA00022741"/>
    </source>
</evidence>
<evidence type="ECO:0000256" key="9">
    <source>
        <dbReference type="ARBA" id="ARBA00047493"/>
    </source>
</evidence>
<evidence type="ECO:0000313" key="12">
    <source>
        <dbReference type="EMBL" id="HIW86339.1"/>
    </source>
</evidence>
<feature type="domain" description="Mur ligase C-terminal" evidence="10">
    <location>
        <begin position="252"/>
        <end position="354"/>
    </location>
</feature>
<dbReference type="Pfam" id="PF08245">
    <property type="entry name" value="Mur_ligase_M"/>
    <property type="match status" value="1"/>
</dbReference>
<reference evidence="12" key="2">
    <citation type="submission" date="2021-04" db="EMBL/GenBank/DDBJ databases">
        <authorList>
            <person name="Gilroy R."/>
        </authorList>
    </citation>
    <scope>NUCLEOTIDE SEQUENCE</scope>
    <source>
        <strain evidence="12">421</strain>
    </source>
</reference>
<dbReference type="GO" id="GO:0005737">
    <property type="term" value="C:cytoplasm"/>
    <property type="evidence" value="ECO:0007669"/>
    <property type="project" value="TreeGrafter"/>
</dbReference>
<protein>
    <recommendedName>
        <fullName evidence="2">tetrahydrofolate synthase</fullName>
        <ecNumber evidence="2">6.3.2.17</ecNumber>
    </recommendedName>
    <alternativeName>
        <fullName evidence="8">Tetrahydrofolylpolyglutamate synthase</fullName>
    </alternativeName>
</protein>
<dbReference type="GO" id="GO:0046872">
    <property type="term" value="F:metal ion binding"/>
    <property type="evidence" value="ECO:0007669"/>
    <property type="project" value="UniProtKB-KW"/>
</dbReference>
<dbReference type="InterPro" id="IPR001645">
    <property type="entry name" value="Folylpolyglutamate_synth"/>
</dbReference>
<proteinExistence type="inferred from homology"/>
<evidence type="ECO:0000313" key="13">
    <source>
        <dbReference type="Proteomes" id="UP000824205"/>
    </source>
</evidence>
<dbReference type="SUPFAM" id="SSF53244">
    <property type="entry name" value="MurD-like peptide ligases, peptide-binding domain"/>
    <property type="match status" value="1"/>
</dbReference>
<evidence type="ECO:0000256" key="3">
    <source>
        <dbReference type="ARBA" id="ARBA00022598"/>
    </source>
</evidence>
<feature type="domain" description="Mur ligase central" evidence="11">
    <location>
        <begin position="44"/>
        <end position="181"/>
    </location>
</feature>
<dbReference type="InterPro" id="IPR004101">
    <property type="entry name" value="Mur_ligase_C"/>
</dbReference>
<keyword evidence="4" id="KW-0479">Metal-binding</keyword>
<evidence type="ECO:0000259" key="10">
    <source>
        <dbReference type="Pfam" id="PF02875"/>
    </source>
</evidence>
<dbReference type="InterPro" id="IPR036615">
    <property type="entry name" value="Mur_ligase_C_dom_sf"/>
</dbReference>
<comment type="caution">
    <text evidence="12">The sequence shown here is derived from an EMBL/GenBank/DDBJ whole genome shotgun (WGS) entry which is preliminary data.</text>
</comment>
<dbReference type="AlphaFoldDB" id="A0A9D1UFW5"/>
<dbReference type="Proteomes" id="UP000824205">
    <property type="component" value="Unassembled WGS sequence"/>
</dbReference>
<comment type="catalytic activity">
    <reaction evidence="9">
        <text>(6S)-5,6,7,8-tetrahydrofolyl-(gamma-L-Glu)(n) + L-glutamate + ATP = (6S)-5,6,7,8-tetrahydrofolyl-(gamma-L-Glu)(n+1) + ADP + phosphate + H(+)</text>
        <dbReference type="Rhea" id="RHEA:10580"/>
        <dbReference type="Rhea" id="RHEA-COMP:14738"/>
        <dbReference type="Rhea" id="RHEA-COMP:14740"/>
        <dbReference type="ChEBI" id="CHEBI:15378"/>
        <dbReference type="ChEBI" id="CHEBI:29985"/>
        <dbReference type="ChEBI" id="CHEBI:30616"/>
        <dbReference type="ChEBI" id="CHEBI:43474"/>
        <dbReference type="ChEBI" id="CHEBI:141005"/>
        <dbReference type="ChEBI" id="CHEBI:456216"/>
        <dbReference type="EC" id="6.3.2.17"/>
    </reaction>
</comment>
<gene>
    <name evidence="12" type="ORF">IAA48_07585</name>
</gene>
<dbReference type="GO" id="GO:0008841">
    <property type="term" value="F:dihydrofolate synthase activity"/>
    <property type="evidence" value="ECO:0007669"/>
    <property type="project" value="TreeGrafter"/>
</dbReference>
<reference evidence="12" key="1">
    <citation type="journal article" date="2021" name="PeerJ">
        <title>Extensive microbial diversity within the chicken gut microbiome revealed by metagenomics and culture.</title>
        <authorList>
            <person name="Gilroy R."/>
            <person name="Ravi A."/>
            <person name="Getino M."/>
            <person name="Pursley I."/>
            <person name="Horton D.L."/>
            <person name="Alikhan N.F."/>
            <person name="Baker D."/>
            <person name="Gharbi K."/>
            <person name="Hall N."/>
            <person name="Watson M."/>
            <person name="Adriaenssens E.M."/>
            <person name="Foster-Nyarko E."/>
            <person name="Jarju S."/>
            <person name="Secka A."/>
            <person name="Antonio M."/>
            <person name="Oren A."/>
            <person name="Chaudhuri R.R."/>
            <person name="La Ragione R."/>
            <person name="Hildebrand F."/>
            <person name="Pallen M.J."/>
        </authorList>
    </citation>
    <scope>NUCLEOTIDE SEQUENCE</scope>
    <source>
        <strain evidence="12">421</strain>
    </source>
</reference>
<sequence>MDIESAIKFMEKKQSLGVKPGLSSVSKLLAKMGDPQEKLKIIHIAGTNGKGTVANIIAAALCACGLKVGLFTSPWVVDYRDQIQINGNYIPKDKFVAYVSAYADENVTEFELLTAIMYQYFADEQVDYAVVECGMGGALDATNAFARPKLAVITSVSMDHTAFLGNTLNEIAEQKAGIIKENCVCILYPNPRCESVFEERCGQTNSTLIKVPDHNDFKKNNLAVARECVAYLHLCAHIEYPSLPARQENFGRVMLDGAHNINGAFALLQALPFEHITTVISMMADKDCDGYLKLIAPRCRKIIATETPNPRTLPAENLAEIAGRYCNHVRAEKDPHKALQLAKAENMYTLVCGSFFLAREIRKDLI</sequence>
<evidence type="ECO:0000256" key="8">
    <source>
        <dbReference type="ARBA" id="ARBA00030592"/>
    </source>
</evidence>
<evidence type="ECO:0000256" key="6">
    <source>
        <dbReference type="ARBA" id="ARBA00022840"/>
    </source>
</evidence>
<evidence type="ECO:0000256" key="1">
    <source>
        <dbReference type="ARBA" id="ARBA00008276"/>
    </source>
</evidence>
<evidence type="ECO:0000256" key="4">
    <source>
        <dbReference type="ARBA" id="ARBA00022723"/>
    </source>
</evidence>
<evidence type="ECO:0000256" key="7">
    <source>
        <dbReference type="ARBA" id="ARBA00022842"/>
    </source>
</evidence>
<organism evidence="12 13">
    <name type="scientific">Candidatus Eubacterium faecipullorum</name>
    <dbReference type="NCBI Taxonomy" id="2838571"/>
    <lineage>
        <taxon>Bacteria</taxon>
        <taxon>Bacillati</taxon>
        <taxon>Bacillota</taxon>
        <taxon>Clostridia</taxon>
        <taxon>Eubacteriales</taxon>
        <taxon>Eubacteriaceae</taxon>
        <taxon>Eubacterium</taxon>
    </lineage>
</organism>
<accession>A0A9D1UFW5</accession>
<keyword evidence="5" id="KW-0547">Nucleotide-binding</keyword>
<name>A0A9D1UFW5_9FIRM</name>
<dbReference type="NCBIfam" id="TIGR01499">
    <property type="entry name" value="folC"/>
    <property type="match status" value="1"/>
</dbReference>
<dbReference type="Gene3D" id="3.40.1190.10">
    <property type="entry name" value="Mur-like, catalytic domain"/>
    <property type="match status" value="1"/>
</dbReference>
<comment type="similarity">
    <text evidence="1">Belongs to the folylpolyglutamate synthase family.</text>
</comment>
<dbReference type="PANTHER" id="PTHR11136:SF0">
    <property type="entry name" value="DIHYDROFOLATE SYNTHETASE-RELATED"/>
    <property type="match status" value="1"/>
</dbReference>
<keyword evidence="3" id="KW-0436">Ligase</keyword>
<dbReference type="EMBL" id="DXGE01000033">
    <property type="protein sequence ID" value="HIW86339.1"/>
    <property type="molecule type" value="Genomic_DNA"/>
</dbReference>
<keyword evidence="7" id="KW-0460">Magnesium</keyword>
<keyword evidence="6" id="KW-0067">ATP-binding</keyword>
<dbReference type="EC" id="6.3.2.17" evidence="2"/>
<dbReference type="InterPro" id="IPR036565">
    <property type="entry name" value="Mur-like_cat_sf"/>
</dbReference>
<evidence type="ECO:0000256" key="2">
    <source>
        <dbReference type="ARBA" id="ARBA00013025"/>
    </source>
</evidence>
<dbReference type="PANTHER" id="PTHR11136">
    <property type="entry name" value="FOLYLPOLYGLUTAMATE SYNTHASE-RELATED"/>
    <property type="match status" value="1"/>
</dbReference>
<dbReference type="InterPro" id="IPR013221">
    <property type="entry name" value="Mur_ligase_cen"/>
</dbReference>
<dbReference type="GO" id="GO:0004326">
    <property type="term" value="F:tetrahydrofolylpolyglutamate synthase activity"/>
    <property type="evidence" value="ECO:0007669"/>
    <property type="project" value="UniProtKB-EC"/>
</dbReference>
<dbReference type="SUPFAM" id="SSF53623">
    <property type="entry name" value="MurD-like peptide ligases, catalytic domain"/>
    <property type="match status" value="1"/>
</dbReference>
<dbReference type="Pfam" id="PF02875">
    <property type="entry name" value="Mur_ligase_C"/>
    <property type="match status" value="1"/>
</dbReference>
<evidence type="ECO:0000259" key="11">
    <source>
        <dbReference type="Pfam" id="PF08245"/>
    </source>
</evidence>
<dbReference type="GO" id="GO:0005524">
    <property type="term" value="F:ATP binding"/>
    <property type="evidence" value="ECO:0007669"/>
    <property type="project" value="UniProtKB-KW"/>
</dbReference>